<dbReference type="PIRSF" id="PIRSF000137">
    <property type="entry name" value="Alcohol_oxidase"/>
    <property type="match status" value="1"/>
</dbReference>
<comment type="similarity">
    <text evidence="1 4">Belongs to the GMC oxidoreductase family.</text>
</comment>
<dbReference type="SUPFAM" id="SSF51905">
    <property type="entry name" value="FAD/NAD(P)-binding domain"/>
    <property type="match status" value="1"/>
</dbReference>
<dbReference type="InterPro" id="IPR012132">
    <property type="entry name" value="GMC_OxRdtase"/>
</dbReference>
<dbReference type="InterPro" id="IPR036188">
    <property type="entry name" value="FAD/NAD-bd_sf"/>
</dbReference>
<keyword evidence="5" id="KW-0472">Membrane</keyword>
<dbReference type="Gene3D" id="3.30.560.10">
    <property type="entry name" value="Glucose Oxidase, domain 3"/>
    <property type="match status" value="1"/>
</dbReference>
<feature type="domain" description="Glucose-methanol-choline oxidoreductase N-terminal" evidence="6">
    <location>
        <begin position="126"/>
        <end position="149"/>
    </location>
</feature>
<evidence type="ECO:0000256" key="1">
    <source>
        <dbReference type="ARBA" id="ARBA00010790"/>
    </source>
</evidence>
<protein>
    <submittedName>
        <fullName evidence="7">Alcohol oxidase</fullName>
    </submittedName>
</protein>
<keyword evidence="5" id="KW-0812">Transmembrane</keyword>
<feature type="binding site" evidence="3">
    <location>
        <begin position="136"/>
        <end position="139"/>
    </location>
    <ligand>
        <name>FAD</name>
        <dbReference type="ChEBI" id="CHEBI:57692"/>
    </ligand>
</feature>
<feature type="binding site" evidence="3">
    <location>
        <position position="277"/>
    </location>
    <ligand>
        <name>FAD</name>
        <dbReference type="ChEBI" id="CHEBI:57692"/>
    </ligand>
</feature>
<dbReference type="PANTHER" id="PTHR11552:SF115">
    <property type="entry name" value="DEHYDROGENASE XPTC-RELATED"/>
    <property type="match status" value="1"/>
</dbReference>
<keyword evidence="4" id="KW-0285">Flavoprotein</keyword>
<feature type="active site" description="Proton acceptor" evidence="2">
    <location>
        <position position="645"/>
    </location>
</feature>
<dbReference type="EMBL" id="ML119657">
    <property type="protein sequence ID" value="RPA84809.1"/>
    <property type="molecule type" value="Genomic_DNA"/>
</dbReference>
<dbReference type="OrthoDB" id="269227at2759"/>
<dbReference type="InterPro" id="IPR000172">
    <property type="entry name" value="GMC_OxRdtase_N"/>
</dbReference>
<keyword evidence="5" id="KW-1133">Transmembrane helix</keyword>
<evidence type="ECO:0000256" key="4">
    <source>
        <dbReference type="RuleBase" id="RU003968"/>
    </source>
</evidence>
<dbReference type="Proteomes" id="UP000275078">
    <property type="component" value="Unassembled WGS sequence"/>
</dbReference>
<feature type="active site" description="Proton donor" evidence="2">
    <location>
        <position position="602"/>
    </location>
</feature>
<accession>A0A3N4IG61</accession>
<dbReference type="STRING" id="1160509.A0A3N4IG61"/>
<dbReference type="PROSITE" id="PS00623">
    <property type="entry name" value="GMC_OXRED_1"/>
    <property type="match status" value="1"/>
</dbReference>
<dbReference type="GO" id="GO:0044550">
    <property type="term" value="P:secondary metabolite biosynthetic process"/>
    <property type="evidence" value="ECO:0007669"/>
    <property type="project" value="TreeGrafter"/>
</dbReference>
<evidence type="ECO:0000256" key="2">
    <source>
        <dbReference type="PIRSR" id="PIRSR000137-1"/>
    </source>
</evidence>
<keyword evidence="3 4" id="KW-0274">FAD</keyword>
<feature type="binding site" evidence="3">
    <location>
        <position position="128"/>
    </location>
    <ligand>
        <name>FAD</name>
        <dbReference type="ChEBI" id="CHEBI:57692"/>
    </ligand>
</feature>
<dbReference type="SUPFAM" id="SSF54373">
    <property type="entry name" value="FAD-linked reductases, C-terminal domain"/>
    <property type="match status" value="1"/>
</dbReference>
<proteinExistence type="inferred from homology"/>
<comment type="cofactor">
    <cofactor evidence="3">
        <name>FAD</name>
        <dbReference type="ChEBI" id="CHEBI:57692"/>
    </cofactor>
</comment>
<name>A0A3N4IG61_ASCIM</name>
<evidence type="ECO:0000256" key="3">
    <source>
        <dbReference type="PIRSR" id="PIRSR000137-2"/>
    </source>
</evidence>
<evidence type="ECO:0000259" key="6">
    <source>
        <dbReference type="PROSITE" id="PS00623"/>
    </source>
</evidence>
<feature type="transmembrane region" description="Helical" evidence="5">
    <location>
        <begin position="20"/>
        <end position="39"/>
    </location>
</feature>
<evidence type="ECO:0000256" key="5">
    <source>
        <dbReference type="SAM" id="Phobius"/>
    </source>
</evidence>
<dbReference type="Pfam" id="PF00732">
    <property type="entry name" value="GMC_oxred_N"/>
    <property type="match status" value="1"/>
</dbReference>
<dbReference type="GO" id="GO:0050660">
    <property type="term" value="F:flavin adenine dinucleotide binding"/>
    <property type="evidence" value="ECO:0007669"/>
    <property type="project" value="InterPro"/>
</dbReference>
<gene>
    <name evidence="7" type="ORF">BJ508DRAFT_323367</name>
</gene>
<dbReference type="Pfam" id="PF05199">
    <property type="entry name" value="GMC_oxred_C"/>
    <property type="match status" value="1"/>
</dbReference>
<evidence type="ECO:0000313" key="8">
    <source>
        <dbReference type="Proteomes" id="UP000275078"/>
    </source>
</evidence>
<evidence type="ECO:0000313" key="7">
    <source>
        <dbReference type="EMBL" id="RPA84809.1"/>
    </source>
</evidence>
<dbReference type="GO" id="GO:0016614">
    <property type="term" value="F:oxidoreductase activity, acting on CH-OH group of donors"/>
    <property type="evidence" value="ECO:0007669"/>
    <property type="project" value="InterPro"/>
</dbReference>
<dbReference type="PANTHER" id="PTHR11552">
    <property type="entry name" value="GLUCOSE-METHANOL-CHOLINE GMC OXIDOREDUCTASE"/>
    <property type="match status" value="1"/>
</dbReference>
<reference evidence="7 8" key="1">
    <citation type="journal article" date="2018" name="Nat. Ecol. Evol.">
        <title>Pezizomycetes genomes reveal the molecular basis of ectomycorrhizal truffle lifestyle.</title>
        <authorList>
            <person name="Murat C."/>
            <person name="Payen T."/>
            <person name="Noel B."/>
            <person name="Kuo A."/>
            <person name="Morin E."/>
            <person name="Chen J."/>
            <person name="Kohler A."/>
            <person name="Krizsan K."/>
            <person name="Balestrini R."/>
            <person name="Da Silva C."/>
            <person name="Montanini B."/>
            <person name="Hainaut M."/>
            <person name="Levati E."/>
            <person name="Barry K.W."/>
            <person name="Belfiori B."/>
            <person name="Cichocki N."/>
            <person name="Clum A."/>
            <person name="Dockter R.B."/>
            <person name="Fauchery L."/>
            <person name="Guy J."/>
            <person name="Iotti M."/>
            <person name="Le Tacon F."/>
            <person name="Lindquist E.A."/>
            <person name="Lipzen A."/>
            <person name="Malagnac F."/>
            <person name="Mello A."/>
            <person name="Molinier V."/>
            <person name="Miyauchi S."/>
            <person name="Poulain J."/>
            <person name="Riccioni C."/>
            <person name="Rubini A."/>
            <person name="Sitrit Y."/>
            <person name="Splivallo R."/>
            <person name="Traeger S."/>
            <person name="Wang M."/>
            <person name="Zifcakova L."/>
            <person name="Wipf D."/>
            <person name="Zambonelli A."/>
            <person name="Paolocci F."/>
            <person name="Nowrousian M."/>
            <person name="Ottonello S."/>
            <person name="Baldrian P."/>
            <person name="Spatafora J.W."/>
            <person name="Henrissat B."/>
            <person name="Nagy L.G."/>
            <person name="Aury J.M."/>
            <person name="Wincker P."/>
            <person name="Grigoriev I.V."/>
            <person name="Bonfante P."/>
            <person name="Martin F.M."/>
        </authorList>
    </citation>
    <scope>NUCLEOTIDE SEQUENCE [LARGE SCALE GENOMIC DNA]</scope>
    <source>
        <strain evidence="7 8">RN42</strain>
    </source>
</reference>
<dbReference type="AlphaFoldDB" id="A0A3N4IG61"/>
<keyword evidence="8" id="KW-1185">Reference proteome</keyword>
<sequence length="667" mass="73106">MVAFNFRRWSKDKTFYSRGLYILAFATSIYGIQAGPLVITDSDKLQDGYDYIVVGAGVAGSTIASRLSEDKKTTVLLIEAGPLDPNDPLIRIPGNAIATQNSIYAWNYTSIPQTSVKNKVIEVIAGKVVGGGSALNRMVWFRASKRDYNMWEELGNKGWGWNGLEPYMKKVETFHPPTEEHRKEFDIKYNINVRGKSGPVQTTFPPFLTNFSTPIIEGFSELGVPVTQDSEAGKALDLLWITLSEDPKNYSRSFARTAYVDPAIGRSNFHILVGQTVSKIVTKKVGKKVVVTGVEYSSSADEPVTFAKAKKEVILSAGGVASPRILQLSGIGPKPLLEKVKVPIVVDLPGVGSNYQDHNTITAIYSSNFSAPVISEAEALDLYYNEQDGPLTGTVQSPLAFLSYTKLQALGAKSDSKEIPSILKAYKAQSPAKYLCAGPYPKIHKSILAGYTEQKKLLERYLPREELGAFEIIPIVSPAEGGATILFFLAAQHVFSRGWIQIKSADRKHLFSPRGGSSGVDRGIDIDFRYGSNPLDVDLFVAGMKYVRKLTLETEAFRALNMKEQAPGFGYTSPNPSSSFVQGDEDSSIKEYVGDTIDTLYHSCCTNPMMPLQKGGVVDTELRVYGVENLRVADASIVPMLPAAHLQPTVYGIAEKLVDIIRKGKKH</sequence>
<organism evidence="7 8">
    <name type="scientific">Ascobolus immersus RN42</name>
    <dbReference type="NCBI Taxonomy" id="1160509"/>
    <lineage>
        <taxon>Eukaryota</taxon>
        <taxon>Fungi</taxon>
        <taxon>Dikarya</taxon>
        <taxon>Ascomycota</taxon>
        <taxon>Pezizomycotina</taxon>
        <taxon>Pezizomycetes</taxon>
        <taxon>Pezizales</taxon>
        <taxon>Ascobolaceae</taxon>
        <taxon>Ascobolus</taxon>
    </lineage>
</organism>
<dbReference type="Gene3D" id="3.50.50.60">
    <property type="entry name" value="FAD/NAD(P)-binding domain"/>
    <property type="match status" value="1"/>
</dbReference>
<dbReference type="InterPro" id="IPR007867">
    <property type="entry name" value="GMC_OxRtase_C"/>
</dbReference>